<protein>
    <submittedName>
        <fullName evidence="7">Beta-xylosidase</fullName>
    </submittedName>
</protein>
<dbReference type="Pfam" id="PF04616">
    <property type="entry name" value="Glyco_hydro_43"/>
    <property type="match status" value="1"/>
</dbReference>
<dbReference type="SUPFAM" id="SSF75005">
    <property type="entry name" value="Arabinanase/levansucrase/invertase"/>
    <property type="match status" value="1"/>
</dbReference>
<keyword evidence="6" id="KW-0732">Signal</keyword>
<evidence type="ECO:0000256" key="3">
    <source>
        <dbReference type="ARBA" id="ARBA00022801"/>
    </source>
</evidence>
<comment type="similarity">
    <text evidence="2 5">Belongs to the glycosyl hydrolase 43 family.</text>
</comment>
<name>A0ABU3GWT8_9SPHI</name>
<comment type="caution">
    <text evidence="7">The sequence shown here is derived from an EMBL/GenBank/DDBJ whole genome shotgun (WGS) entry which is preliminary data.</text>
</comment>
<evidence type="ECO:0000256" key="5">
    <source>
        <dbReference type="RuleBase" id="RU361187"/>
    </source>
</evidence>
<gene>
    <name evidence="7" type="ORF">QE417_003153</name>
</gene>
<keyword evidence="4 5" id="KW-0326">Glycosidase</keyword>
<proteinExistence type="inferred from homology"/>
<dbReference type="Gene3D" id="2.115.10.20">
    <property type="entry name" value="Glycosyl hydrolase domain, family 43"/>
    <property type="match status" value="1"/>
</dbReference>
<evidence type="ECO:0000256" key="2">
    <source>
        <dbReference type="ARBA" id="ARBA00009865"/>
    </source>
</evidence>
<evidence type="ECO:0000313" key="7">
    <source>
        <dbReference type="EMBL" id="MDT3404081.1"/>
    </source>
</evidence>
<feature type="signal peptide" evidence="6">
    <location>
        <begin position="1"/>
        <end position="18"/>
    </location>
</feature>
<sequence length="311" mass="35393">MRSLYLFLILLLSGITRAQTTDNGAYVFCYFKGNSADGLHLAYSTDGLKWQALKNDSSFLRPAVAKDRLMRDPCIIRGADGLFHMVWTVSWADKGIGYASSKDLITWSEQQFVPVMAKEEGARNSWAPEITYDAKSKQYMIYWATTIKGRFPAPDSTAEAGYNHRIYYTLTKDFKTYSDVKLLYEPGFNIIDATILPYGKKYLMFFKDETLKPVQKNIKIAYADKLTGPYKQDGGKITGDYWAEGPTALQKGKEWIVYFDKYRNHKYGAVSSSDLKTWTDISDQIQLPSGIRHGTIFKVTTAELERLKAVK</sequence>
<keyword evidence="8" id="KW-1185">Reference proteome</keyword>
<dbReference type="Proteomes" id="UP001258315">
    <property type="component" value="Unassembled WGS sequence"/>
</dbReference>
<keyword evidence="3 5" id="KW-0378">Hydrolase</keyword>
<dbReference type="InterPro" id="IPR050727">
    <property type="entry name" value="GH43_arabinanases"/>
</dbReference>
<accession>A0ABU3GWT8</accession>
<organism evidence="7 8">
    <name type="scientific">Mucilaginibacter terrae</name>
    <dbReference type="NCBI Taxonomy" id="1955052"/>
    <lineage>
        <taxon>Bacteria</taxon>
        <taxon>Pseudomonadati</taxon>
        <taxon>Bacteroidota</taxon>
        <taxon>Sphingobacteriia</taxon>
        <taxon>Sphingobacteriales</taxon>
        <taxon>Sphingobacteriaceae</taxon>
        <taxon>Mucilaginibacter</taxon>
    </lineage>
</organism>
<dbReference type="CDD" id="cd08983">
    <property type="entry name" value="GH43_Bt3655-like"/>
    <property type="match status" value="1"/>
</dbReference>
<dbReference type="PANTHER" id="PTHR43301:SF3">
    <property type="entry name" value="ARABINAN ENDO-1,5-ALPHA-L-ARABINOSIDASE A-RELATED"/>
    <property type="match status" value="1"/>
</dbReference>
<dbReference type="RefSeq" id="WP_311951420.1">
    <property type="nucleotide sequence ID" value="NZ_JAVLVU010000001.1"/>
</dbReference>
<dbReference type="InterPro" id="IPR023296">
    <property type="entry name" value="Glyco_hydro_beta-prop_sf"/>
</dbReference>
<evidence type="ECO:0000256" key="4">
    <source>
        <dbReference type="ARBA" id="ARBA00023295"/>
    </source>
</evidence>
<comment type="pathway">
    <text evidence="1">Glycan metabolism; L-arabinan degradation.</text>
</comment>
<dbReference type="InterPro" id="IPR006710">
    <property type="entry name" value="Glyco_hydro_43"/>
</dbReference>
<dbReference type="EMBL" id="JAVLVU010000001">
    <property type="protein sequence ID" value="MDT3404081.1"/>
    <property type="molecule type" value="Genomic_DNA"/>
</dbReference>
<reference evidence="8" key="1">
    <citation type="submission" date="2023-07" db="EMBL/GenBank/DDBJ databases">
        <title>Functional and genomic diversity of the sorghum phyllosphere microbiome.</title>
        <authorList>
            <person name="Shade A."/>
        </authorList>
    </citation>
    <scope>NUCLEOTIDE SEQUENCE [LARGE SCALE GENOMIC DNA]</scope>
    <source>
        <strain evidence="8">SORGH_AS_0422</strain>
    </source>
</reference>
<feature type="chain" id="PRO_5047494481" evidence="6">
    <location>
        <begin position="19"/>
        <end position="311"/>
    </location>
</feature>
<evidence type="ECO:0000256" key="6">
    <source>
        <dbReference type="SAM" id="SignalP"/>
    </source>
</evidence>
<dbReference type="PANTHER" id="PTHR43301">
    <property type="entry name" value="ARABINAN ENDO-1,5-ALPHA-L-ARABINOSIDASE"/>
    <property type="match status" value="1"/>
</dbReference>
<evidence type="ECO:0000256" key="1">
    <source>
        <dbReference type="ARBA" id="ARBA00004834"/>
    </source>
</evidence>
<evidence type="ECO:0000313" key="8">
    <source>
        <dbReference type="Proteomes" id="UP001258315"/>
    </source>
</evidence>